<gene>
    <name evidence="1" type="ORF">SAMN05443661_13334</name>
</gene>
<dbReference type="EMBL" id="FORO01000033">
    <property type="protein sequence ID" value="SFJ48549.1"/>
    <property type="molecule type" value="Genomic_DNA"/>
</dbReference>
<organism evidence="1 2">
    <name type="scientific">Natronobacterium gregoryi</name>
    <dbReference type="NCBI Taxonomy" id="44930"/>
    <lineage>
        <taxon>Archaea</taxon>
        <taxon>Methanobacteriati</taxon>
        <taxon>Methanobacteriota</taxon>
        <taxon>Stenosarchaea group</taxon>
        <taxon>Halobacteria</taxon>
        <taxon>Halobacteriales</taxon>
        <taxon>Natrialbaceae</taxon>
        <taxon>Natronobacterium</taxon>
    </lineage>
</organism>
<reference evidence="1 2" key="1">
    <citation type="submission" date="2016-10" db="EMBL/GenBank/DDBJ databases">
        <authorList>
            <person name="de Groot N.N."/>
        </authorList>
    </citation>
    <scope>NUCLEOTIDE SEQUENCE [LARGE SCALE GENOMIC DNA]</scope>
    <source>
        <strain evidence="1 2">SP2</strain>
    </source>
</reference>
<dbReference type="OrthoDB" id="346225at2157"/>
<evidence type="ECO:0000313" key="1">
    <source>
        <dbReference type="EMBL" id="SFJ48549.1"/>
    </source>
</evidence>
<dbReference type="GeneID" id="25137827"/>
<dbReference type="RefSeq" id="WP_005580384.1">
    <property type="nucleotide sequence ID" value="NZ_FORO01000033.1"/>
</dbReference>
<proteinExistence type="predicted"/>
<dbReference type="AlphaFoldDB" id="A0A1I3RSA8"/>
<protein>
    <submittedName>
        <fullName evidence="1">Uncharacterized protein</fullName>
    </submittedName>
</protein>
<name>A0A1I3RSA8_9EURY</name>
<dbReference type="Proteomes" id="UP000182829">
    <property type="component" value="Unassembled WGS sequence"/>
</dbReference>
<sequence length="120" mass="13822">MYNEEWEAIMTADSMEERVEEFAQLALQRAEESGGSVDDVVHEMTHDQYLLKHSTSDVLREIDELQQEYSDAFYDGDANDHVQSYLDDAGEFEFWHGWAYLSLAAGLEWAVLHELEQATA</sequence>
<evidence type="ECO:0000313" key="2">
    <source>
        <dbReference type="Proteomes" id="UP000182829"/>
    </source>
</evidence>
<accession>A0A1I3RSA8</accession>